<protein>
    <recommendedName>
        <fullName evidence="3 8">Carbonic anhydrase</fullName>
        <ecNumber evidence="3 8">4.2.1.1</ecNumber>
    </recommendedName>
</protein>
<evidence type="ECO:0000256" key="8">
    <source>
        <dbReference type="RuleBase" id="RU367011"/>
    </source>
</evidence>
<feature type="domain" description="Alpha-carbonic anhydrase" evidence="9">
    <location>
        <begin position="3"/>
        <end position="329"/>
    </location>
</feature>
<evidence type="ECO:0000256" key="7">
    <source>
        <dbReference type="ARBA" id="ARBA00048348"/>
    </source>
</evidence>
<dbReference type="SMART" id="SM01057">
    <property type="entry name" value="Carb_anhydrase"/>
    <property type="match status" value="1"/>
</dbReference>
<comment type="caution">
    <text evidence="10">The sequence shown here is derived from an EMBL/GenBank/DDBJ whole genome shotgun (WGS) entry which is preliminary data.</text>
</comment>
<keyword evidence="6 8" id="KW-0456">Lyase</keyword>
<dbReference type="InterPro" id="IPR036398">
    <property type="entry name" value="CA_dom_sf"/>
</dbReference>
<evidence type="ECO:0000256" key="2">
    <source>
        <dbReference type="ARBA" id="ARBA00010718"/>
    </source>
</evidence>
<evidence type="ECO:0000256" key="3">
    <source>
        <dbReference type="ARBA" id="ARBA00012925"/>
    </source>
</evidence>
<dbReference type="Gene3D" id="3.10.200.10">
    <property type="entry name" value="Alpha carbonic anhydrase"/>
    <property type="match status" value="1"/>
</dbReference>
<dbReference type="GO" id="GO:0004089">
    <property type="term" value="F:carbonate dehydratase activity"/>
    <property type="evidence" value="ECO:0007669"/>
    <property type="project" value="UniProtKB-UniRule"/>
</dbReference>
<gene>
    <name evidence="10" type="ORF">NQ318_004343</name>
</gene>
<name>A0AAV8YTQ3_9CUCU</name>
<evidence type="ECO:0000256" key="5">
    <source>
        <dbReference type="ARBA" id="ARBA00022833"/>
    </source>
</evidence>
<proteinExistence type="inferred from homology"/>
<organism evidence="10 11">
    <name type="scientific">Aromia moschata</name>
    <dbReference type="NCBI Taxonomy" id="1265417"/>
    <lineage>
        <taxon>Eukaryota</taxon>
        <taxon>Metazoa</taxon>
        <taxon>Ecdysozoa</taxon>
        <taxon>Arthropoda</taxon>
        <taxon>Hexapoda</taxon>
        <taxon>Insecta</taxon>
        <taxon>Pterygota</taxon>
        <taxon>Neoptera</taxon>
        <taxon>Endopterygota</taxon>
        <taxon>Coleoptera</taxon>
        <taxon>Polyphaga</taxon>
        <taxon>Cucujiformia</taxon>
        <taxon>Chrysomeloidea</taxon>
        <taxon>Cerambycidae</taxon>
        <taxon>Cerambycinae</taxon>
        <taxon>Callichromatini</taxon>
        <taxon>Aromia</taxon>
    </lineage>
</organism>
<comment type="catalytic activity">
    <reaction evidence="7 8">
        <text>hydrogencarbonate + H(+) = CO2 + H2O</text>
        <dbReference type="Rhea" id="RHEA:10748"/>
        <dbReference type="ChEBI" id="CHEBI:15377"/>
        <dbReference type="ChEBI" id="CHEBI:15378"/>
        <dbReference type="ChEBI" id="CHEBI:16526"/>
        <dbReference type="ChEBI" id="CHEBI:17544"/>
        <dbReference type="EC" id="4.2.1.1"/>
    </reaction>
</comment>
<dbReference type="GO" id="GO:0008270">
    <property type="term" value="F:zinc ion binding"/>
    <property type="evidence" value="ECO:0007669"/>
    <property type="project" value="UniProtKB-UniRule"/>
</dbReference>
<dbReference type="PROSITE" id="PS51144">
    <property type="entry name" value="ALPHA_CA_2"/>
    <property type="match status" value="1"/>
</dbReference>
<dbReference type="Proteomes" id="UP001162162">
    <property type="component" value="Unassembled WGS sequence"/>
</dbReference>
<keyword evidence="4 8" id="KW-0479">Metal-binding</keyword>
<evidence type="ECO:0000256" key="6">
    <source>
        <dbReference type="ARBA" id="ARBA00023239"/>
    </source>
</evidence>
<dbReference type="Pfam" id="PF00194">
    <property type="entry name" value="Carb_anhydrase"/>
    <property type="match status" value="2"/>
</dbReference>
<evidence type="ECO:0000256" key="4">
    <source>
        <dbReference type="ARBA" id="ARBA00022723"/>
    </source>
</evidence>
<dbReference type="PANTHER" id="PTHR18952">
    <property type="entry name" value="CARBONIC ANHYDRASE"/>
    <property type="match status" value="1"/>
</dbReference>
<evidence type="ECO:0000256" key="1">
    <source>
        <dbReference type="ARBA" id="ARBA00001947"/>
    </source>
</evidence>
<dbReference type="SUPFAM" id="SSF51069">
    <property type="entry name" value="Carbonic anhydrase"/>
    <property type="match status" value="2"/>
</dbReference>
<comment type="function">
    <text evidence="8">Reversible hydration of carbon dioxide.</text>
</comment>
<comment type="similarity">
    <text evidence="2 8">Belongs to the alpha-carbonic anhydrase family.</text>
</comment>
<evidence type="ECO:0000313" key="11">
    <source>
        <dbReference type="Proteomes" id="UP001162162"/>
    </source>
</evidence>
<dbReference type="AlphaFoldDB" id="A0AAV8YTQ3"/>
<reference evidence="10" key="1">
    <citation type="journal article" date="2023" name="Insect Mol. Biol.">
        <title>Genome sequencing provides insights into the evolution of gene families encoding plant cell wall-degrading enzymes in longhorned beetles.</title>
        <authorList>
            <person name="Shin N.R."/>
            <person name="Okamura Y."/>
            <person name="Kirsch R."/>
            <person name="Pauchet Y."/>
        </authorList>
    </citation>
    <scope>NUCLEOTIDE SEQUENCE</scope>
    <source>
        <strain evidence="10">AMC_N1</strain>
    </source>
</reference>
<dbReference type="InterPro" id="IPR023561">
    <property type="entry name" value="Carbonic_anhydrase_a-class"/>
</dbReference>
<dbReference type="PROSITE" id="PS00162">
    <property type="entry name" value="ALPHA_CA_1"/>
    <property type="match status" value="1"/>
</dbReference>
<evidence type="ECO:0000313" key="10">
    <source>
        <dbReference type="EMBL" id="KAJ8954042.1"/>
    </source>
</evidence>
<keyword evidence="5 8" id="KW-0862">Zinc</keyword>
<accession>A0AAV8YTQ3</accession>
<evidence type="ECO:0000259" key="9">
    <source>
        <dbReference type="PROSITE" id="PS51144"/>
    </source>
</evidence>
<dbReference type="EC" id="4.2.1.1" evidence="3 8"/>
<sequence>MAVDWGYSRVNGPDTWQSHFPDCQGERQSPIDINPIDIKTLHGNRKLEWRYIPENIEELVNPGYCWKVHVKGEGSETHPDLPPLNQGTISKIEAQYREMGHARKVPSKRQAVVDDDTKLNLLLALEENPITPARQLARDSNLNHKTMGKYELEQFHCHWGETDDQGSEHTINGTKFAGELHLVHWNTTKYHSFEEAAKHPDGLCVIGLLIKPGKKHHEIDKIVAQLKNIEYKGQSTKISIPLNPANFFPYDTSYYTYQGSLTTPPCSECVIWIVFKEPMEISHDQLAAFRTIKSYCRQDVCPGDEFDGCVKTNCRPTVPIGKREVKECRQ</sequence>
<dbReference type="InterPro" id="IPR001148">
    <property type="entry name" value="CA_dom"/>
</dbReference>
<keyword evidence="11" id="KW-1185">Reference proteome</keyword>
<comment type="cofactor">
    <cofactor evidence="1 8">
        <name>Zn(2+)</name>
        <dbReference type="ChEBI" id="CHEBI:29105"/>
    </cofactor>
</comment>
<dbReference type="InterPro" id="IPR018338">
    <property type="entry name" value="Carbonic_anhydrase_a-class_CS"/>
</dbReference>
<dbReference type="PANTHER" id="PTHR18952:SF141">
    <property type="entry name" value="CARBONIC ANHYDRASE"/>
    <property type="match status" value="1"/>
</dbReference>
<dbReference type="EMBL" id="JAPWTK010000051">
    <property type="protein sequence ID" value="KAJ8954042.1"/>
    <property type="molecule type" value="Genomic_DNA"/>
</dbReference>
<dbReference type="GO" id="GO:0005737">
    <property type="term" value="C:cytoplasm"/>
    <property type="evidence" value="ECO:0007669"/>
    <property type="project" value="TreeGrafter"/>
</dbReference>